<keyword evidence="2 4" id="KW-0813">Transport</keyword>
<keyword evidence="3 4" id="KW-0268">Exocytosis</keyword>
<dbReference type="GO" id="GO:0000145">
    <property type="term" value="C:exocyst"/>
    <property type="evidence" value="ECO:0007669"/>
    <property type="project" value="InterPro"/>
</dbReference>
<evidence type="ECO:0000256" key="4">
    <source>
        <dbReference type="RuleBase" id="RU365026"/>
    </source>
</evidence>
<dbReference type="PANTHER" id="PTHR12542:SF41">
    <property type="entry name" value="EXOCYST COMPLEX COMPONENT 7"/>
    <property type="match status" value="1"/>
</dbReference>
<evidence type="ECO:0000256" key="1">
    <source>
        <dbReference type="ARBA" id="ARBA00006756"/>
    </source>
</evidence>
<dbReference type="InterPro" id="IPR016159">
    <property type="entry name" value="Cullin_repeat-like_dom_sf"/>
</dbReference>
<keyword evidence="4" id="KW-0653">Protein transport</keyword>
<name>A0A433D9P5_9FUNG</name>
<dbReference type="InterPro" id="IPR004140">
    <property type="entry name" value="Exo70"/>
</dbReference>
<gene>
    <name evidence="6" type="ORF">BC936DRAFT_145622</name>
</gene>
<feature type="non-terminal residue" evidence="6">
    <location>
        <position position="269"/>
    </location>
</feature>
<feature type="non-terminal residue" evidence="6">
    <location>
        <position position="1"/>
    </location>
</feature>
<evidence type="ECO:0000313" key="6">
    <source>
        <dbReference type="EMBL" id="RUP47542.1"/>
    </source>
</evidence>
<accession>A0A433D9P5</accession>
<dbReference type="PANTHER" id="PTHR12542">
    <property type="entry name" value="EXOCYST COMPLEX PROTEIN EXO70"/>
    <property type="match status" value="1"/>
</dbReference>
<comment type="function">
    <text evidence="4">Involved in the secretory pathway as part of the exocyst complex which tethers secretory vesicles to the sites of exocytosis. Also plays a role in the assembly of the exocyst.</text>
</comment>
<dbReference type="Gene3D" id="1.20.1280.170">
    <property type="entry name" value="Exocyst complex component Exo70"/>
    <property type="match status" value="2"/>
</dbReference>
<feature type="domain" description="Exocyst complex subunit Exo70 C-terminal" evidence="5">
    <location>
        <begin position="54"/>
        <end position="159"/>
    </location>
</feature>
<dbReference type="SUPFAM" id="SSF74788">
    <property type="entry name" value="Cullin repeat-like"/>
    <property type="match status" value="2"/>
</dbReference>
<evidence type="ECO:0000256" key="2">
    <source>
        <dbReference type="ARBA" id="ARBA00022448"/>
    </source>
</evidence>
<comment type="caution">
    <text evidence="6">The sequence shown here is derived from an EMBL/GenBank/DDBJ whole genome shotgun (WGS) entry which is preliminary data.</text>
</comment>
<dbReference type="GO" id="GO:0006887">
    <property type="term" value="P:exocytosis"/>
    <property type="evidence" value="ECO:0007669"/>
    <property type="project" value="UniProtKB-KW"/>
</dbReference>
<dbReference type="OrthoDB" id="1922221at2759"/>
<reference evidence="6 7" key="1">
    <citation type="journal article" date="2018" name="New Phytol.">
        <title>Phylogenomics of Endogonaceae and evolution of mycorrhizas within Mucoromycota.</title>
        <authorList>
            <person name="Chang Y."/>
            <person name="Desiro A."/>
            <person name="Na H."/>
            <person name="Sandor L."/>
            <person name="Lipzen A."/>
            <person name="Clum A."/>
            <person name="Barry K."/>
            <person name="Grigoriev I.V."/>
            <person name="Martin F.M."/>
            <person name="Stajich J.E."/>
            <person name="Smith M.E."/>
            <person name="Bonito G."/>
            <person name="Spatafora J.W."/>
        </authorList>
    </citation>
    <scope>NUCLEOTIDE SEQUENCE [LARGE SCALE GENOMIC DNA]</scope>
    <source>
        <strain evidence="6 7">GMNB39</strain>
    </source>
</reference>
<comment type="similarity">
    <text evidence="1 4">Belongs to the EXO70 family.</text>
</comment>
<comment type="subcellular location">
    <subcellularLocation>
        <location evidence="4">Bud</location>
    </subcellularLocation>
    <subcellularLocation>
        <location evidence="4">Bud neck</location>
    </subcellularLocation>
</comment>
<evidence type="ECO:0000259" key="5">
    <source>
        <dbReference type="Pfam" id="PF03081"/>
    </source>
</evidence>
<dbReference type="AlphaFoldDB" id="A0A433D9P5"/>
<dbReference type="Proteomes" id="UP000268093">
    <property type="component" value="Unassembled WGS sequence"/>
</dbReference>
<dbReference type="GO" id="GO:0005935">
    <property type="term" value="C:cellular bud neck"/>
    <property type="evidence" value="ECO:0007669"/>
    <property type="project" value="UniProtKB-SubCell"/>
</dbReference>
<dbReference type="GO" id="GO:0005546">
    <property type="term" value="F:phosphatidylinositol-4,5-bisphosphate binding"/>
    <property type="evidence" value="ECO:0007669"/>
    <property type="project" value="InterPro"/>
</dbReference>
<proteinExistence type="inferred from homology"/>
<feature type="domain" description="Exocyst complex subunit Exo70 C-terminal" evidence="5">
    <location>
        <begin position="192"/>
        <end position="263"/>
    </location>
</feature>
<dbReference type="Pfam" id="PF03081">
    <property type="entry name" value="Exo70_C"/>
    <property type="match status" value="2"/>
</dbReference>
<keyword evidence="7" id="KW-1185">Reference proteome</keyword>
<protein>
    <recommendedName>
        <fullName evidence="4">Exocyst complex protein EXO70</fullName>
    </recommendedName>
</protein>
<organism evidence="6 7">
    <name type="scientific">Jimgerdemannia flammicorona</name>
    <dbReference type="NCBI Taxonomy" id="994334"/>
    <lineage>
        <taxon>Eukaryota</taxon>
        <taxon>Fungi</taxon>
        <taxon>Fungi incertae sedis</taxon>
        <taxon>Mucoromycota</taxon>
        <taxon>Mucoromycotina</taxon>
        <taxon>Endogonomycetes</taxon>
        <taxon>Endogonales</taxon>
        <taxon>Endogonaceae</taxon>
        <taxon>Jimgerdemannia</taxon>
    </lineage>
</organism>
<dbReference type="GO" id="GO:0015031">
    <property type="term" value="P:protein transport"/>
    <property type="evidence" value="ECO:0007669"/>
    <property type="project" value="UniProtKB-KW"/>
</dbReference>
<dbReference type="InterPro" id="IPR046364">
    <property type="entry name" value="Exo70_C"/>
</dbReference>
<dbReference type="EMBL" id="RBNI01004400">
    <property type="protein sequence ID" value="RUP47542.1"/>
    <property type="molecule type" value="Genomic_DNA"/>
</dbReference>
<evidence type="ECO:0000256" key="3">
    <source>
        <dbReference type="ARBA" id="ARBA00022483"/>
    </source>
</evidence>
<sequence>TQLPQAPPRLAGYRGSHTLDPGRRQLEYDHPHGCSGVAIAVGTGKESECRASDSDVLDTLVVTLTLRSKSYKRAALGSIFLLNNFNHIAKQLRSPSLSAAADEDMQAKFSKLVRKQIDNYQESWKPCVENLMDVTYVKGGALKTSLGNSDKQLIKEKFKVGGGESGMMVGESGGVSCIMFTRLQLAGLYTLNFNTEFEDMWRAQKSYAMPDAELRNQVLRGVKQVLLPLYSRFIDKYQSMDFTKNPAKYIKYDKDQLERMVNQFFEPSA</sequence>
<evidence type="ECO:0000313" key="7">
    <source>
        <dbReference type="Proteomes" id="UP000268093"/>
    </source>
</evidence>